<organism evidence="3">
    <name type="scientific">Blautia hansenii</name>
    <name type="common">Ruminococcus hansenii</name>
    <dbReference type="NCBI Taxonomy" id="1322"/>
    <lineage>
        <taxon>Bacteria</taxon>
        <taxon>Bacillati</taxon>
        <taxon>Bacillota</taxon>
        <taxon>Clostridia</taxon>
        <taxon>Lachnospirales</taxon>
        <taxon>Lachnospiraceae</taxon>
        <taxon>Blautia</taxon>
    </lineage>
</organism>
<dbReference type="PANTHER" id="PTHR48081">
    <property type="entry name" value="AB HYDROLASE SUPERFAMILY PROTEIN C4A8.06C"/>
    <property type="match status" value="1"/>
</dbReference>
<dbReference type="EC" id="3.1.1.72" evidence="3"/>
<proteinExistence type="predicted"/>
<reference evidence="3" key="1">
    <citation type="submission" date="2019-11" db="EMBL/GenBank/DDBJ databases">
        <authorList>
            <person name="Feng L."/>
        </authorList>
    </citation>
    <scope>NUCLEOTIDE SEQUENCE</scope>
    <source>
        <strain evidence="3">BhanseniiLFYP23</strain>
    </source>
</reference>
<feature type="domain" description="BD-FAE-like" evidence="2">
    <location>
        <begin position="32"/>
        <end position="219"/>
    </location>
</feature>
<dbReference type="PANTHER" id="PTHR48081:SF6">
    <property type="entry name" value="PEPTIDASE S9 PROLYL OLIGOPEPTIDASE CATALYTIC DOMAIN-CONTAINING PROTEIN"/>
    <property type="match status" value="1"/>
</dbReference>
<dbReference type="SUPFAM" id="SSF53474">
    <property type="entry name" value="alpha/beta-Hydrolases"/>
    <property type="match status" value="1"/>
</dbReference>
<dbReference type="Pfam" id="PF20434">
    <property type="entry name" value="BD-FAE"/>
    <property type="match status" value="1"/>
</dbReference>
<dbReference type="InterPro" id="IPR029058">
    <property type="entry name" value="AB_hydrolase_fold"/>
</dbReference>
<gene>
    <name evidence="3" type="primary">axeA1</name>
    <name evidence="3" type="ORF">BHLFYP23_00191</name>
</gene>
<accession>A0A6N2TYA1</accession>
<dbReference type="AlphaFoldDB" id="A0A6N2TYA1"/>
<evidence type="ECO:0000256" key="1">
    <source>
        <dbReference type="ARBA" id="ARBA00022801"/>
    </source>
</evidence>
<dbReference type="GO" id="GO:0046555">
    <property type="term" value="F:acetylxylan esterase activity"/>
    <property type="evidence" value="ECO:0007669"/>
    <property type="project" value="UniProtKB-EC"/>
</dbReference>
<keyword evidence="1 3" id="KW-0378">Hydrolase</keyword>
<dbReference type="InterPro" id="IPR049492">
    <property type="entry name" value="BD-FAE-like_dom"/>
</dbReference>
<protein>
    <submittedName>
        <fullName evidence="3">Acetylxylan esterase</fullName>
        <ecNumber evidence="3">3.1.1.72</ecNumber>
    </submittedName>
</protein>
<dbReference type="EMBL" id="CACRSY010000012">
    <property type="protein sequence ID" value="VYT11034.1"/>
    <property type="molecule type" value="Genomic_DNA"/>
</dbReference>
<dbReference type="Gene3D" id="3.40.50.1820">
    <property type="entry name" value="alpha/beta hydrolase"/>
    <property type="match status" value="1"/>
</dbReference>
<sequence>MRNEQIKIQVEGSGKDVCLETYILGDVMDGARNRKTPLVLICPGGGYAMTSNREAEPIALQFNSMGYQAAVLRYSCAPAVYPTALCEVAQSVKLIREHAEDWNVDAEKIIVMGFSAGGHLAASYGVFWNESWLTEKMQCDKQLLKPNGLVLCYPVISSKEEIAHQDSIKNLLGESYPEMKEQVSLEDKVGKHTPKTFLWHTFTDPVVPFWNSFRFAEALGKAGVPMEYHLYPQGGHGLSLANEQTANEEGKGVEKVCQSWVPLLRSWMLENFGLYS</sequence>
<evidence type="ECO:0000259" key="2">
    <source>
        <dbReference type="Pfam" id="PF20434"/>
    </source>
</evidence>
<dbReference type="RefSeq" id="WP_004222944.1">
    <property type="nucleotide sequence ID" value="NZ_CACRSY010000012.1"/>
</dbReference>
<name>A0A6N2TYA1_BLAHA</name>
<evidence type="ECO:0000313" key="3">
    <source>
        <dbReference type="EMBL" id="VYT11034.1"/>
    </source>
</evidence>
<dbReference type="InterPro" id="IPR050300">
    <property type="entry name" value="GDXG_lipolytic_enzyme"/>
</dbReference>